<name>A0A931AN43_9FIRM</name>
<keyword evidence="2" id="KW-0288">FMN</keyword>
<keyword evidence="6" id="KW-1185">Reference proteome</keyword>
<proteinExistence type="predicted"/>
<keyword evidence="3" id="KW-0560">Oxidoreductase</keyword>
<organism evidence="5 6">
    <name type="scientific">Halonatronomonas betaini</name>
    <dbReference type="NCBI Taxonomy" id="2778430"/>
    <lineage>
        <taxon>Bacteria</taxon>
        <taxon>Bacillati</taxon>
        <taxon>Bacillota</taxon>
        <taxon>Clostridia</taxon>
        <taxon>Halanaerobiales</taxon>
        <taxon>Halarsenatibacteraceae</taxon>
        <taxon>Halonatronomonas</taxon>
    </lineage>
</organism>
<dbReference type="CDD" id="cd02062">
    <property type="entry name" value="Nitro_FMN_reductase"/>
    <property type="match status" value="1"/>
</dbReference>
<dbReference type="EMBL" id="JADPIE010000001">
    <property type="protein sequence ID" value="MBF8435772.1"/>
    <property type="molecule type" value="Genomic_DNA"/>
</dbReference>
<dbReference type="SUPFAM" id="SSF55469">
    <property type="entry name" value="FMN-dependent nitroreductase-like"/>
    <property type="match status" value="2"/>
</dbReference>
<comment type="caution">
    <text evidence="5">The sequence shown here is derived from an EMBL/GenBank/DDBJ whole genome shotgun (WGS) entry which is preliminary data.</text>
</comment>
<dbReference type="InterPro" id="IPR000415">
    <property type="entry name" value="Nitroreductase-like"/>
</dbReference>
<evidence type="ECO:0000259" key="4">
    <source>
        <dbReference type="Pfam" id="PF14512"/>
    </source>
</evidence>
<dbReference type="RefSeq" id="WP_270452446.1">
    <property type="nucleotide sequence ID" value="NZ_JADPIE010000001.1"/>
</dbReference>
<reference evidence="5" key="1">
    <citation type="submission" date="2020-11" db="EMBL/GenBank/DDBJ databases">
        <title>Halonatronomonas betainensis gen. nov., sp. nov. a novel haloalkaliphilic representative of the family Halanaerobiacae capable of betaine degradation.</title>
        <authorList>
            <person name="Boltyanskaya Y."/>
            <person name="Kevbrin V."/>
            <person name="Detkova E."/>
            <person name="Grouzdev D.S."/>
            <person name="Koziaeva V."/>
            <person name="Zhilina T."/>
        </authorList>
    </citation>
    <scope>NUCLEOTIDE SEQUENCE</scope>
    <source>
        <strain evidence="5">Z-7014</strain>
    </source>
</reference>
<dbReference type="PANTHER" id="PTHR23026:SF90">
    <property type="entry name" value="IODOTYROSINE DEIODINASE 1"/>
    <property type="match status" value="1"/>
</dbReference>
<evidence type="ECO:0000256" key="1">
    <source>
        <dbReference type="ARBA" id="ARBA00022630"/>
    </source>
</evidence>
<dbReference type="Gene3D" id="3.40.109.30">
    <property type="entry name" value="putative nitroreductase (tm1586), domain 2"/>
    <property type="match status" value="1"/>
</dbReference>
<dbReference type="GO" id="GO:0016491">
    <property type="term" value="F:oxidoreductase activity"/>
    <property type="evidence" value="ECO:0007669"/>
    <property type="project" value="UniProtKB-KW"/>
</dbReference>
<sequence>MNLPLSNIKELYKAIETRQSRRKYKSKPISQSQIETLREKVELLKQEVPAVKIIIRPEGFERIMKNIFGFYGLISGAWSYAVILADPTDKNYQIQAGYAGELLVLQATSMDIDTCWIGGFYNADKIKAELEFPDNYEIMSVISLGEAREKKTISEKIMKKVTGSTKRKNLAELCHPDYIEDWPDWIKSAIKAARQAPSAVNRQPWLFKVEDNKLIIQASTEEAKGGVSPYLDCGIALSHLELGARNADQEVELKELVPPEIAEITPV</sequence>
<evidence type="ECO:0000313" key="6">
    <source>
        <dbReference type="Proteomes" id="UP000621436"/>
    </source>
</evidence>
<dbReference type="InterPro" id="IPR029478">
    <property type="entry name" value="TM1586_NiRdase"/>
</dbReference>
<protein>
    <submittedName>
        <fullName evidence="5">Nitroreductase family protein</fullName>
    </submittedName>
</protein>
<dbReference type="Pfam" id="PF14512">
    <property type="entry name" value="TM1586_NiRdase"/>
    <property type="match status" value="1"/>
</dbReference>
<evidence type="ECO:0000313" key="5">
    <source>
        <dbReference type="EMBL" id="MBF8435772.1"/>
    </source>
</evidence>
<evidence type="ECO:0000256" key="3">
    <source>
        <dbReference type="ARBA" id="ARBA00023002"/>
    </source>
</evidence>
<dbReference type="InterPro" id="IPR050627">
    <property type="entry name" value="Nitroreductase/BluB"/>
</dbReference>
<keyword evidence="1" id="KW-0285">Flavoprotein</keyword>
<dbReference type="AlphaFoldDB" id="A0A931AN43"/>
<dbReference type="Proteomes" id="UP000621436">
    <property type="component" value="Unassembled WGS sequence"/>
</dbReference>
<accession>A0A931AN43</accession>
<dbReference type="Gene3D" id="3.40.109.10">
    <property type="entry name" value="NADH Oxidase"/>
    <property type="match status" value="1"/>
</dbReference>
<gene>
    <name evidence="5" type="ORF">I0Q91_01650</name>
</gene>
<evidence type="ECO:0000256" key="2">
    <source>
        <dbReference type="ARBA" id="ARBA00022643"/>
    </source>
</evidence>
<dbReference type="PANTHER" id="PTHR23026">
    <property type="entry name" value="NADPH NITROREDUCTASE"/>
    <property type="match status" value="1"/>
</dbReference>
<feature type="domain" description="Putative nitroreductase TM1586" evidence="4">
    <location>
        <begin position="10"/>
        <end position="244"/>
    </location>
</feature>